<dbReference type="RefSeq" id="WP_349640733.1">
    <property type="nucleotide sequence ID" value="NZ_CP090958.1"/>
</dbReference>
<comment type="subcellular location">
    <subcellularLocation>
        <location evidence="1">Cell membrane</location>
        <topology evidence="1">Multi-pass membrane protein</topology>
    </subcellularLocation>
</comment>
<keyword evidence="8" id="KW-1185">Reference proteome</keyword>
<dbReference type="PRINTS" id="PR01036">
    <property type="entry name" value="TCRTETB"/>
</dbReference>
<dbReference type="Pfam" id="PF07690">
    <property type="entry name" value="MFS_1"/>
    <property type="match status" value="1"/>
</dbReference>
<feature type="transmembrane region" description="Helical" evidence="5">
    <location>
        <begin position="443"/>
        <end position="463"/>
    </location>
</feature>
<keyword evidence="3 5" id="KW-1133">Transmembrane helix</keyword>
<feature type="transmembrane region" description="Helical" evidence="5">
    <location>
        <begin position="349"/>
        <end position="368"/>
    </location>
</feature>
<evidence type="ECO:0000259" key="6">
    <source>
        <dbReference type="PROSITE" id="PS50850"/>
    </source>
</evidence>
<evidence type="ECO:0000313" key="8">
    <source>
        <dbReference type="Proteomes" id="UP001209083"/>
    </source>
</evidence>
<dbReference type="SUPFAM" id="SSF103473">
    <property type="entry name" value="MFS general substrate transporter"/>
    <property type="match status" value="1"/>
</dbReference>
<feature type="domain" description="Major facilitator superfamily (MFS) profile" evidence="6">
    <location>
        <begin position="40"/>
        <end position="471"/>
    </location>
</feature>
<feature type="transmembrane region" description="Helical" evidence="5">
    <location>
        <begin position="419"/>
        <end position="437"/>
    </location>
</feature>
<evidence type="ECO:0000256" key="4">
    <source>
        <dbReference type="ARBA" id="ARBA00023136"/>
    </source>
</evidence>
<evidence type="ECO:0000256" key="3">
    <source>
        <dbReference type="ARBA" id="ARBA00022989"/>
    </source>
</evidence>
<feature type="transmembrane region" description="Helical" evidence="5">
    <location>
        <begin position="191"/>
        <end position="210"/>
    </location>
</feature>
<dbReference type="InterPro" id="IPR020846">
    <property type="entry name" value="MFS_dom"/>
</dbReference>
<dbReference type="InterPro" id="IPR036259">
    <property type="entry name" value="MFS_trans_sf"/>
</dbReference>
<feature type="transmembrane region" description="Helical" evidence="5">
    <location>
        <begin position="108"/>
        <end position="128"/>
    </location>
</feature>
<proteinExistence type="predicted"/>
<feature type="transmembrane region" description="Helical" evidence="5">
    <location>
        <begin position="163"/>
        <end position="185"/>
    </location>
</feature>
<gene>
    <name evidence="7" type="ORF">LWF01_09285</name>
</gene>
<sequence length="472" mass="48897">MEKDRTLMRIKGLAGQATATGTPGTSGGRQSLWDREHRAATIGLSALAFLVAFEALAVTTAMPTAARELNGVTLYGLAFAAPLAVGIISMTFAGSWSDRSGPGRPLQVGILIFVAGLVVVGLAPSMWMLVAGRGVQGLGAGLISVALYVVIGRRYAEALRPRMFTMLAAAWVLPAIVGPALAGLVTERLSWRWVFLAVPLLAVSAGVLLVRTNRALRQRNQAVVISWAQPLWAVVAALGVLVLSLFGERELPWWGAGVLLGVGLVAVAVPRLLPGGIWRAAEGLPAVIAMRGFLAAAFVGAEVFIPLMLSSTRGLSASLAGLVLTTAALSWFAGSWFAGRSVVRPITRLRWGAVLIVVGTLTAALPLIEAVPVAVGMLGWGLAGAGMGMAYPTLSVLTLSLSAPDEQGANSSALQINEAVAQSIMLAISGAVFAWLLEVNTTAAYAMSFLVAAGLGLIGLLCARRIPATVGR</sequence>
<dbReference type="PANTHER" id="PTHR23501">
    <property type="entry name" value="MAJOR FACILITATOR SUPERFAMILY"/>
    <property type="match status" value="1"/>
</dbReference>
<keyword evidence="4 5" id="KW-0472">Membrane</keyword>
<dbReference type="InterPro" id="IPR011701">
    <property type="entry name" value="MFS"/>
</dbReference>
<name>A0ABY8R0G7_9MICO</name>
<dbReference type="Gene3D" id="1.20.1250.20">
    <property type="entry name" value="MFS general substrate transporter like domains"/>
    <property type="match status" value="1"/>
</dbReference>
<evidence type="ECO:0000256" key="5">
    <source>
        <dbReference type="SAM" id="Phobius"/>
    </source>
</evidence>
<feature type="transmembrane region" description="Helical" evidence="5">
    <location>
        <begin position="253"/>
        <end position="273"/>
    </location>
</feature>
<dbReference type="Proteomes" id="UP001209083">
    <property type="component" value="Chromosome"/>
</dbReference>
<accession>A0ABY8R0G7</accession>
<feature type="transmembrane region" description="Helical" evidence="5">
    <location>
        <begin position="222"/>
        <end position="247"/>
    </location>
</feature>
<keyword evidence="2 5" id="KW-0812">Transmembrane</keyword>
<dbReference type="EMBL" id="CP090958">
    <property type="protein sequence ID" value="WGW13910.1"/>
    <property type="molecule type" value="Genomic_DNA"/>
</dbReference>
<evidence type="ECO:0000256" key="2">
    <source>
        <dbReference type="ARBA" id="ARBA00022692"/>
    </source>
</evidence>
<feature type="transmembrane region" description="Helical" evidence="5">
    <location>
        <begin position="39"/>
        <end position="62"/>
    </location>
</feature>
<evidence type="ECO:0000313" key="7">
    <source>
        <dbReference type="EMBL" id="WGW13910.1"/>
    </source>
</evidence>
<organism evidence="7 8">
    <name type="scientific">Saxibacter everestensis</name>
    <dbReference type="NCBI Taxonomy" id="2909229"/>
    <lineage>
        <taxon>Bacteria</taxon>
        <taxon>Bacillati</taxon>
        <taxon>Actinomycetota</taxon>
        <taxon>Actinomycetes</taxon>
        <taxon>Micrococcales</taxon>
        <taxon>Brevibacteriaceae</taxon>
        <taxon>Saxibacter</taxon>
    </lineage>
</organism>
<dbReference type="PROSITE" id="PS50850">
    <property type="entry name" value="MFS"/>
    <property type="match status" value="1"/>
</dbReference>
<evidence type="ECO:0000256" key="1">
    <source>
        <dbReference type="ARBA" id="ARBA00004651"/>
    </source>
</evidence>
<feature type="transmembrane region" description="Helical" evidence="5">
    <location>
        <begin position="74"/>
        <end position="96"/>
    </location>
</feature>
<feature type="transmembrane region" description="Helical" evidence="5">
    <location>
        <begin position="380"/>
        <end position="399"/>
    </location>
</feature>
<feature type="transmembrane region" description="Helical" evidence="5">
    <location>
        <begin position="315"/>
        <end position="337"/>
    </location>
</feature>
<dbReference type="PANTHER" id="PTHR23501:SF154">
    <property type="entry name" value="MULTIDRUG-EFFLUX TRANSPORTER RV1634-RELATED"/>
    <property type="match status" value="1"/>
</dbReference>
<feature type="transmembrane region" description="Helical" evidence="5">
    <location>
        <begin position="134"/>
        <end position="151"/>
    </location>
</feature>
<reference evidence="7 8" key="1">
    <citation type="submission" date="2023-05" db="EMBL/GenBank/DDBJ databases">
        <title>Lithophilousrod everest ZFBP1038 complete genpme.</title>
        <authorList>
            <person name="Tian M."/>
        </authorList>
    </citation>
    <scope>NUCLEOTIDE SEQUENCE [LARGE SCALE GENOMIC DNA]</scope>
    <source>
        <strain evidence="7 8">ZFBP1038</strain>
    </source>
</reference>
<feature type="transmembrane region" description="Helical" evidence="5">
    <location>
        <begin position="285"/>
        <end position="309"/>
    </location>
</feature>
<protein>
    <submittedName>
        <fullName evidence="7">MFS transporter</fullName>
    </submittedName>
</protein>
<dbReference type="Gene3D" id="1.20.1720.10">
    <property type="entry name" value="Multidrug resistance protein D"/>
    <property type="match status" value="1"/>
</dbReference>